<dbReference type="EMBL" id="MFJA01000048">
    <property type="protein sequence ID" value="OGG02857.1"/>
    <property type="molecule type" value="Genomic_DNA"/>
</dbReference>
<reference evidence="6 7" key="1">
    <citation type="journal article" date="2016" name="Nat. Commun.">
        <title>Thousands of microbial genomes shed light on interconnected biogeochemical processes in an aquifer system.</title>
        <authorList>
            <person name="Anantharaman K."/>
            <person name="Brown C.T."/>
            <person name="Hug L.A."/>
            <person name="Sharon I."/>
            <person name="Castelle C.J."/>
            <person name="Probst A.J."/>
            <person name="Thomas B.C."/>
            <person name="Singh A."/>
            <person name="Wilkins M.J."/>
            <person name="Karaoz U."/>
            <person name="Brodie E.L."/>
            <person name="Williams K.H."/>
            <person name="Hubbard S.S."/>
            <person name="Banfield J.F."/>
        </authorList>
    </citation>
    <scope>NUCLEOTIDE SEQUENCE [LARGE SCALE GENOMIC DNA]</scope>
</reference>
<dbReference type="Proteomes" id="UP000176665">
    <property type="component" value="Unassembled WGS sequence"/>
</dbReference>
<gene>
    <name evidence="6" type="ORF">A2W14_06430</name>
</gene>
<dbReference type="Gene3D" id="3.30.230.10">
    <property type="match status" value="1"/>
</dbReference>
<keyword evidence="4" id="KW-0378">Hydrolase</keyword>
<keyword evidence="1" id="KW-0819">tRNA processing</keyword>
<evidence type="ECO:0000256" key="5">
    <source>
        <dbReference type="ARBA" id="ARBA00022884"/>
    </source>
</evidence>
<dbReference type="InterPro" id="IPR020568">
    <property type="entry name" value="Ribosomal_Su5_D2-typ_SF"/>
</dbReference>
<evidence type="ECO:0000313" key="6">
    <source>
        <dbReference type="EMBL" id="OGG02857.1"/>
    </source>
</evidence>
<comment type="caution">
    <text evidence="6">The sequence shown here is derived from an EMBL/GenBank/DDBJ whole genome shotgun (WGS) entry which is preliminary data.</text>
</comment>
<evidence type="ECO:0000313" key="7">
    <source>
        <dbReference type="Proteomes" id="UP000176665"/>
    </source>
</evidence>
<accession>A0A1F5YSA4</accession>
<evidence type="ECO:0000256" key="2">
    <source>
        <dbReference type="ARBA" id="ARBA00022722"/>
    </source>
</evidence>
<keyword evidence="3" id="KW-0255">Endonuclease</keyword>
<evidence type="ECO:0000256" key="3">
    <source>
        <dbReference type="ARBA" id="ARBA00022759"/>
    </source>
</evidence>
<dbReference type="InterPro" id="IPR000100">
    <property type="entry name" value="RNase_P"/>
</dbReference>
<proteinExistence type="predicted"/>
<keyword evidence="5" id="KW-0694">RNA-binding</keyword>
<dbReference type="GO" id="GO:0008033">
    <property type="term" value="P:tRNA processing"/>
    <property type="evidence" value="ECO:0007669"/>
    <property type="project" value="UniProtKB-KW"/>
</dbReference>
<evidence type="ECO:0000256" key="4">
    <source>
        <dbReference type="ARBA" id="ARBA00022801"/>
    </source>
</evidence>
<dbReference type="SUPFAM" id="SSF54211">
    <property type="entry name" value="Ribosomal protein S5 domain 2-like"/>
    <property type="match status" value="1"/>
</dbReference>
<name>A0A1F5YSA4_9BACT</name>
<dbReference type="Pfam" id="PF00825">
    <property type="entry name" value="Ribonuclease_P"/>
    <property type="match status" value="1"/>
</dbReference>
<evidence type="ECO:0000256" key="1">
    <source>
        <dbReference type="ARBA" id="ARBA00022694"/>
    </source>
</evidence>
<sequence length="110" mass="13208">MLPKKWRIKLADFNQNPKPPIKRFSPNFNLFIKKSNTEGLKFIIHVPFSLDKRAVKRNQTRRRIEQIILENFNNLKGKGEALIRTRKIIDKNNRRVMGEELKRILNNEFH</sequence>
<dbReference type="GO" id="GO:0000049">
    <property type="term" value="F:tRNA binding"/>
    <property type="evidence" value="ECO:0007669"/>
    <property type="project" value="InterPro"/>
</dbReference>
<dbReference type="InterPro" id="IPR014721">
    <property type="entry name" value="Ribsml_uS5_D2-typ_fold_subgr"/>
</dbReference>
<organism evidence="6 7">
    <name type="scientific">Candidatus Gottesmanbacteria bacterium RBG_16_37_8</name>
    <dbReference type="NCBI Taxonomy" id="1798371"/>
    <lineage>
        <taxon>Bacteria</taxon>
        <taxon>Candidatus Gottesmaniibacteriota</taxon>
    </lineage>
</organism>
<dbReference type="AlphaFoldDB" id="A0A1F5YSA4"/>
<keyword evidence="2" id="KW-0540">Nuclease</keyword>
<dbReference type="GO" id="GO:0004526">
    <property type="term" value="F:ribonuclease P activity"/>
    <property type="evidence" value="ECO:0007669"/>
    <property type="project" value="InterPro"/>
</dbReference>
<dbReference type="STRING" id="1798371.A2W14_06430"/>
<protein>
    <submittedName>
        <fullName evidence="6">Uncharacterized protein</fullName>
    </submittedName>
</protein>